<protein>
    <recommendedName>
        <fullName evidence="6">ZF-HD dimerization-type domain-containing protein</fullName>
    </recommendedName>
</protein>
<organism evidence="7 8">
    <name type="scientific">Deinandra increscens subsp. villosa</name>
    <dbReference type="NCBI Taxonomy" id="3103831"/>
    <lineage>
        <taxon>Eukaryota</taxon>
        <taxon>Viridiplantae</taxon>
        <taxon>Streptophyta</taxon>
        <taxon>Embryophyta</taxon>
        <taxon>Tracheophyta</taxon>
        <taxon>Spermatophyta</taxon>
        <taxon>Magnoliopsida</taxon>
        <taxon>eudicotyledons</taxon>
        <taxon>Gunneridae</taxon>
        <taxon>Pentapetalae</taxon>
        <taxon>asterids</taxon>
        <taxon>campanulids</taxon>
        <taxon>Asterales</taxon>
        <taxon>Asteraceae</taxon>
        <taxon>Asteroideae</taxon>
        <taxon>Heliantheae alliance</taxon>
        <taxon>Madieae</taxon>
        <taxon>Madiinae</taxon>
        <taxon>Deinandra</taxon>
    </lineage>
</organism>
<gene>
    <name evidence="7" type="ORF">SSX86_016175</name>
</gene>
<evidence type="ECO:0000313" key="8">
    <source>
        <dbReference type="Proteomes" id="UP001408789"/>
    </source>
</evidence>
<proteinExistence type="predicted"/>
<keyword evidence="5" id="KW-0862">Zinc</keyword>
<keyword evidence="2" id="KW-0963">Cytoplasm</keyword>
<dbReference type="SUPFAM" id="SSF56808">
    <property type="entry name" value="Ribosomal protein L1"/>
    <property type="match status" value="1"/>
</dbReference>
<evidence type="ECO:0000256" key="1">
    <source>
        <dbReference type="ARBA" id="ARBA00004496"/>
    </source>
</evidence>
<dbReference type="PROSITE" id="PS51523">
    <property type="entry name" value="ZF_HD_DIMER"/>
    <property type="match status" value="1"/>
</dbReference>
<evidence type="ECO:0000256" key="4">
    <source>
        <dbReference type="ARBA" id="ARBA00022771"/>
    </source>
</evidence>
<keyword evidence="8" id="KW-1185">Reference proteome</keyword>
<dbReference type="GO" id="GO:0050793">
    <property type="term" value="P:regulation of developmental process"/>
    <property type="evidence" value="ECO:0007669"/>
    <property type="project" value="TreeGrafter"/>
</dbReference>
<sequence length="234" mass="25823">MTKIRVVLKREEPPSTNSANSSNTMGVHVRYGECQRNHAANVGGYAVDGCREFMAQREEEEGTEASLTCAACGCHRNFHRRVVENDQEGTNVALDVLKKDDVSAAMFAPGWVCETKQPPDFQTAQNRITFQGYSWAGEIGLKNYAPQKDKLFSGTVKLPHIPCPKLKVCMLGDAQHVEEISMSLLPDPVLAADENHSFCWELSSDSMHIGILAAATHAASNNSLFPFYYNPSTR</sequence>
<dbReference type="GO" id="GO:0005737">
    <property type="term" value="C:cytoplasm"/>
    <property type="evidence" value="ECO:0007669"/>
    <property type="project" value="UniProtKB-SubCell"/>
</dbReference>
<comment type="subcellular location">
    <subcellularLocation>
        <location evidence="1">Cytoplasm</location>
    </subcellularLocation>
</comment>
<feature type="domain" description="ZF-HD dimerization-type" evidence="6">
    <location>
        <begin position="31"/>
        <end position="82"/>
    </location>
</feature>
<dbReference type="Pfam" id="PF04770">
    <property type="entry name" value="ZF-HD_dimer"/>
    <property type="match status" value="1"/>
</dbReference>
<comment type="caution">
    <text evidence="7">The sequence shown here is derived from an EMBL/GenBank/DDBJ whole genome shotgun (WGS) entry which is preliminary data.</text>
</comment>
<dbReference type="EMBL" id="JBCNJP010000017">
    <property type="protein sequence ID" value="KAK9064793.1"/>
    <property type="molecule type" value="Genomic_DNA"/>
</dbReference>
<dbReference type="GO" id="GO:0000976">
    <property type="term" value="F:transcription cis-regulatory region binding"/>
    <property type="evidence" value="ECO:0007669"/>
    <property type="project" value="TreeGrafter"/>
</dbReference>
<dbReference type="GO" id="GO:0033925">
    <property type="term" value="F:mannosyl-glycoprotein endo-beta-N-acetylglucosaminidase activity"/>
    <property type="evidence" value="ECO:0007669"/>
    <property type="project" value="InterPro"/>
</dbReference>
<dbReference type="NCBIfam" id="TIGR01566">
    <property type="entry name" value="ZF_HD_prot_N"/>
    <property type="match status" value="1"/>
</dbReference>
<dbReference type="Proteomes" id="UP001408789">
    <property type="component" value="Unassembled WGS sequence"/>
</dbReference>
<accession>A0AAP0D4Z2</accession>
<keyword evidence="3" id="KW-0479">Metal-binding</keyword>
<evidence type="ECO:0000256" key="2">
    <source>
        <dbReference type="ARBA" id="ARBA00022490"/>
    </source>
</evidence>
<dbReference type="GO" id="GO:0005634">
    <property type="term" value="C:nucleus"/>
    <property type="evidence" value="ECO:0007669"/>
    <property type="project" value="TreeGrafter"/>
</dbReference>
<dbReference type="InterPro" id="IPR023674">
    <property type="entry name" value="Ribosomal_uL1-like"/>
</dbReference>
<dbReference type="GO" id="GO:0008270">
    <property type="term" value="F:zinc ion binding"/>
    <property type="evidence" value="ECO:0007669"/>
    <property type="project" value="UniProtKB-KW"/>
</dbReference>
<keyword evidence="4" id="KW-0863">Zinc-finger</keyword>
<evidence type="ECO:0000256" key="5">
    <source>
        <dbReference type="ARBA" id="ARBA00022833"/>
    </source>
</evidence>
<evidence type="ECO:0000256" key="3">
    <source>
        <dbReference type="ARBA" id="ARBA00022723"/>
    </source>
</evidence>
<dbReference type="InterPro" id="IPR006456">
    <property type="entry name" value="ZF_HD_homeobox_Cys/His_dimer"/>
</dbReference>
<name>A0AAP0D4Z2_9ASTR</name>
<dbReference type="AlphaFoldDB" id="A0AAP0D4Z2"/>
<dbReference type="GO" id="GO:0003700">
    <property type="term" value="F:DNA-binding transcription factor activity"/>
    <property type="evidence" value="ECO:0007669"/>
    <property type="project" value="TreeGrafter"/>
</dbReference>
<evidence type="ECO:0000313" key="7">
    <source>
        <dbReference type="EMBL" id="KAK9064793.1"/>
    </source>
</evidence>
<evidence type="ECO:0000259" key="6">
    <source>
        <dbReference type="PROSITE" id="PS51523"/>
    </source>
</evidence>
<dbReference type="Gene3D" id="3.30.190.20">
    <property type="match status" value="1"/>
</dbReference>
<reference evidence="7 8" key="1">
    <citation type="submission" date="2024-04" db="EMBL/GenBank/DDBJ databases">
        <title>The reference genome of an endangered Asteraceae, Deinandra increscens subsp. villosa, native to the Central Coast of California.</title>
        <authorList>
            <person name="Guilliams M."/>
            <person name="Hasenstab-Lehman K."/>
            <person name="Meyer R."/>
            <person name="Mcevoy S."/>
        </authorList>
    </citation>
    <scope>NUCLEOTIDE SEQUENCE [LARGE SCALE GENOMIC DNA]</scope>
    <source>
        <tissue evidence="7">Leaf</tissue>
    </source>
</reference>
<dbReference type="PANTHER" id="PTHR31948:SF162">
    <property type="entry name" value="MINI ZINC FINGER PROTEIN 2"/>
    <property type="match status" value="1"/>
</dbReference>
<dbReference type="PANTHER" id="PTHR31948">
    <property type="entry name" value="ZINC-FINGER HOMEODOMAIN PROTEIN 2"/>
    <property type="match status" value="1"/>
</dbReference>